<evidence type="ECO:0000256" key="7">
    <source>
        <dbReference type="ARBA" id="ARBA00023136"/>
    </source>
</evidence>
<evidence type="ECO:0000256" key="4">
    <source>
        <dbReference type="ARBA" id="ARBA00022475"/>
    </source>
</evidence>
<organism evidence="11 12">
    <name type="scientific">Thalassomonas actiniarum</name>
    <dbReference type="NCBI Taxonomy" id="485447"/>
    <lineage>
        <taxon>Bacteria</taxon>
        <taxon>Pseudomonadati</taxon>
        <taxon>Pseudomonadota</taxon>
        <taxon>Gammaproteobacteria</taxon>
        <taxon>Alteromonadales</taxon>
        <taxon>Colwelliaceae</taxon>
        <taxon>Thalassomonas</taxon>
    </lineage>
</organism>
<dbReference type="GO" id="GO:0098797">
    <property type="term" value="C:plasma membrane protein complex"/>
    <property type="evidence" value="ECO:0007669"/>
    <property type="project" value="TreeGrafter"/>
</dbReference>
<reference evidence="11 12" key="1">
    <citation type="journal article" date="2015" name="Genome Announc.">
        <title>Draft Genome Sequences of Marine Isolates of Thalassomonas viridans and Thalassomonas actiniarum.</title>
        <authorList>
            <person name="Olonade I."/>
            <person name="van Zyl L.J."/>
            <person name="Trindade M."/>
        </authorList>
    </citation>
    <scope>NUCLEOTIDE SEQUENCE [LARGE SCALE GENOMIC DNA]</scope>
    <source>
        <strain evidence="11 12">A5K-106</strain>
    </source>
</reference>
<feature type="transmembrane region" description="Helical" evidence="8">
    <location>
        <begin position="290"/>
        <end position="314"/>
    </location>
</feature>
<keyword evidence="12" id="KW-1185">Reference proteome</keyword>
<keyword evidence="4" id="KW-1003">Cell membrane</keyword>
<keyword evidence="3" id="KW-0813">Transport</keyword>
<dbReference type="RefSeq" id="WP_044830802.1">
    <property type="nucleotide sequence ID" value="NZ_CP059735.1"/>
</dbReference>
<feature type="transmembrane region" description="Helical" evidence="8">
    <location>
        <begin position="26"/>
        <end position="48"/>
    </location>
</feature>
<gene>
    <name evidence="11" type="primary">lolE</name>
    <name evidence="11" type="ORF">SG35_008400</name>
</gene>
<evidence type="ECO:0000256" key="1">
    <source>
        <dbReference type="ARBA" id="ARBA00004651"/>
    </source>
</evidence>
<feature type="domain" description="MacB-like periplasmic core" evidence="10">
    <location>
        <begin position="29"/>
        <end position="259"/>
    </location>
</feature>
<dbReference type="NCBIfam" id="TIGR02212">
    <property type="entry name" value="lolCE"/>
    <property type="match status" value="1"/>
</dbReference>
<feature type="transmembrane region" description="Helical" evidence="8">
    <location>
        <begin position="400"/>
        <end position="420"/>
    </location>
</feature>
<dbReference type="PANTHER" id="PTHR30489:SF0">
    <property type="entry name" value="LIPOPROTEIN-RELEASING SYSTEM TRANSMEMBRANE PROTEIN LOLE"/>
    <property type="match status" value="1"/>
</dbReference>
<protein>
    <submittedName>
        <fullName evidence="11">Lipoprotein-releasing ABC transporter permease subunit LolE</fullName>
    </submittedName>
</protein>
<feature type="domain" description="ABC3 transporter permease C-terminal" evidence="9">
    <location>
        <begin position="294"/>
        <end position="427"/>
    </location>
</feature>
<accession>A0AAE9YUL0</accession>
<dbReference type="InterPro" id="IPR003838">
    <property type="entry name" value="ABC3_permease_C"/>
</dbReference>
<dbReference type="KEGG" id="tact:SG35_008400"/>
<dbReference type="InterPro" id="IPR011925">
    <property type="entry name" value="LolCE_TM"/>
</dbReference>
<dbReference type="EMBL" id="CP059735">
    <property type="protein sequence ID" value="WDE00639.1"/>
    <property type="molecule type" value="Genomic_DNA"/>
</dbReference>
<dbReference type="Pfam" id="PF12704">
    <property type="entry name" value="MacB_PCD"/>
    <property type="match status" value="1"/>
</dbReference>
<evidence type="ECO:0000259" key="10">
    <source>
        <dbReference type="Pfam" id="PF12704"/>
    </source>
</evidence>
<evidence type="ECO:0000313" key="12">
    <source>
        <dbReference type="Proteomes" id="UP000032568"/>
    </source>
</evidence>
<evidence type="ECO:0000256" key="6">
    <source>
        <dbReference type="ARBA" id="ARBA00022989"/>
    </source>
</evidence>
<proteinExistence type="inferred from homology"/>
<reference evidence="11 12" key="2">
    <citation type="journal article" date="2022" name="Mar. Drugs">
        <title>Bioassay-Guided Fractionation Leads to the Detection of Cholic Acid Generated by the Rare Thalassomonas sp.</title>
        <authorList>
            <person name="Pheiffer F."/>
            <person name="Schneider Y.K."/>
            <person name="Hansen E.H."/>
            <person name="Andersen J.H."/>
            <person name="Isaksson J."/>
            <person name="Busche T."/>
            <person name="R C."/>
            <person name="Kalinowski J."/>
            <person name="Zyl L.V."/>
            <person name="Trindade M."/>
        </authorList>
    </citation>
    <scope>NUCLEOTIDE SEQUENCE [LARGE SCALE GENOMIC DNA]</scope>
    <source>
        <strain evidence="11 12">A5K-106</strain>
    </source>
</reference>
<keyword evidence="7 8" id="KW-0472">Membrane</keyword>
<evidence type="ECO:0000256" key="2">
    <source>
        <dbReference type="ARBA" id="ARBA00005236"/>
    </source>
</evidence>
<dbReference type="AlphaFoldDB" id="A0AAE9YUL0"/>
<evidence type="ECO:0000313" key="11">
    <source>
        <dbReference type="EMBL" id="WDE00639.1"/>
    </source>
</evidence>
<dbReference type="Pfam" id="PF02687">
    <property type="entry name" value="FtsX"/>
    <property type="match status" value="1"/>
</dbReference>
<keyword evidence="6 8" id="KW-1133">Transmembrane helix</keyword>
<dbReference type="Proteomes" id="UP000032568">
    <property type="component" value="Chromosome"/>
</dbReference>
<dbReference type="NCBIfam" id="NF008357">
    <property type="entry name" value="PRK11146.1"/>
    <property type="match status" value="1"/>
</dbReference>
<dbReference type="PANTHER" id="PTHR30489">
    <property type="entry name" value="LIPOPROTEIN-RELEASING SYSTEM TRANSMEMBRANE PROTEIN LOLE"/>
    <property type="match status" value="1"/>
</dbReference>
<dbReference type="InterPro" id="IPR051447">
    <property type="entry name" value="Lipoprotein-release_system"/>
</dbReference>
<dbReference type="GO" id="GO:0042953">
    <property type="term" value="P:lipoprotein transport"/>
    <property type="evidence" value="ECO:0007669"/>
    <property type="project" value="InterPro"/>
</dbReference>
<evidence type="ECO:0000256" key="3">
    <source>
        <dbReference type="ARBA" id="ARBA00022448"/>
    </source>
</evidence>
<evidence type="ECO:0000256" key="8">
    <source>
        <dbReference type="SAM" id="Phobius"/>
    </source>
</evidence>
<sequence length="434" mass="47371">MFKPLSLFLGLRYVRSRHGNGFSSFISASSTIGIALGVMVLIVVLSAMNGFERELAQRLLSIVPHAEIIGVNEPMKHWRQQVNKVEENPRVIAAAPVIKMSGMMQKNAELKAVELRGVDITLEKQVSSIEDYMVDGHWLTSTGNNGTAGAGNLPDNQVVLGAGIAKKLRVKVGDTVQVLLPKQTLSPQQKQQQLSRSFQGILTRNLVVTGIFKFGGTVDDSLAYISLSQAGDISHLKQGQVHGIRLKIDDVFQAPGIAREVAYQIDHYVYIYDWTRSQGHLFNDIQLVRMVMFIVLVLVIAVASFNIVSTLIMAVNEKKGDIAILKTMGAGTGVVMITFIIQGAVNGILGSVIGALLGVYLALNLTDIILAIEGLFQVKFLSADVYFIDFLPSLLNWPDVYITVITALVMSLLATIYPAWRATKVEPAQVLGQL</sequence>
<dbReference type="GO" id="GO:0044874">
    <property type="term" value="P:lipoprotein localization to outer membrane"/>
    <property type="evidence" value="ECO:0007669"/>
    <property type="project" value="TreeGrafter"/>
</dbReference>
<name>A0AAE9YUL0_9GAMM</name>
<feature type="transmembrane region" description="Helical" evidence="8">
    <location>
        <begin position="334"/>
        <end position="361"/>
    </location>
</feature>
<comment type="similarity">
    <text evidence="2">Belongs to the ABC-4 integral membrane protein family. LolC/E subfamily.</text>
</comment>
<comment type="subcellular location">
    <subcellularLocation>
        <location evidence="1">Cell membrane</location>
        <topology evidence="1">Multi-pass membrane protein</topology>
    </subcellularLocation>
</comment>
<evidence type="ECO:0000256" key="5">
    <source>
        <dbReference type="ARBA" id="ARBA00022692"/>
    </source>
</evidence>
<keyword evidence="5 8" id="KW-0812">Transmembrane</keyword>
<keyword evidence="11" id="KW-0449">Lipoprotein</keyword>
<dbReference type="InterPro" id="IPR025857">
    <property type="entry name" value="MacB_PCD"/>
</dbReference>
<evidence type="ECO:0000259" key="9">
    <source>
        <dbReference type="Pfam" id="PF02687"/>
    </source>
</evidence>